<name>A0A1F4VQZ6_UNCKA</name>
<dbReference type="AlphaFoldDB" id="A0A1F4VQZ6"/>
<protein>
    <submittedName>
        <fullName evidence="1">Uncharacterized protein</fullName>
    </submittedName>
</protein>
<reference evidence="1 2" key="1">
    <citation type="journal article" date="2016" name="Nat. Commun.">
        <title>Thousands of microbial genomes shed light on interconnected biogeochemical processes in an aquifer system.</title>
        <authorList>
            <person name="Anantharaman K."/>
            <person name="Brown C.T."/>
            <person name="Hug L.A."/>
            <person name="Sharon I."/>
            <person name="Castelle C.J."/>
            <person name="Probst A.J."/>
            <person name="Thomas B.C."/>
            <person name="Singh A."/>
            <person name="Wilkins M.J."/>
            <person name="Karaoz U."/>
            <person name="Brodie E.L."/>
            <person name="Williams K.H."/>
            <person name="Hubbard S.S."/>
            <person name="Banfield J.F."/>
        </authorList>
    </citation>
    <scope>NUCLEOTIDE SEQUENCE [LARGE SCALE GENOMIC DNA]</scope>
</reference>
<organism evidence="1 2">
    <name type="scientific">candidate division WWE3 bacterium RIFCSPLOWO2_01_FULL_42_11</name>
    <dbReference type="NCBI Taxonomy" id="1802627"/>
    <lineage>
        <taxon>Bacteria</taxon>
        <taxon>Katanobacteria</taxon>
    </lineage>
</organism>
<sequence length="121" mass="13899">MGRAFLLEIKAYNTHANRAKLRRCEMSYIRADKVQSTAEALRAVQLDKTLDVALVERSGHSGHHTHVFVLDQATARLFMPETQRDLLPAPDYIHYLWVGPFEQVLERIKRFNTVQAELVAP</sequence>
<evidence type="ECO:0000313" key="2">
    <source>
        <dbReference type="Proteomes" id="UP000178964"/>
    </source>
</evidence>
<dbReference type="EMBL" id="MEVK01000013">
    <property type="protein sequence ID" value="OGC59559.1"/>
    <property type="molecule type" value="Genomic_DNA"/>
</dbReference>
<proteinExistence type="predicted"/>
<gene>
    <name evidence="1" type="ORF">A3A70_02160</name>
</gene>
<accession>A0A1F4VQZ6</accession>
<evidence type="ECO:0000313" key="1">
    <source>
        <dbReference type="EMBL" id="OGC59559.1"/>
    </source>
</evidence>
<dbReference type="Proteomes" id="UP000178964">
    <property type="component" value="Unassembled WGS sequence"/>
</dbReference>
<dbReference type="STRING" id="1802627.A3A70_02160"/>
<comment type="caution">
    <text evidence="1">The sequence shown here is derived from an EMBL/GenBank/DDBJ whole genome shotgun (WGS) entry which is preliminary data.</text>
</comment>